<dbReference type="InterPro" id="IPR036397">
    <property type="entry name" value="RNaseH_sf"/>
</dbReference>
<dbReference type="GO" id="GO:0003676">
    <property type="term" value="F:nucleic acid binding"/>
    <property type="evidence" value="ECO:0007669"/>
    <property type="project" value="InterPro"/>
</dbReference>
<dbReference type="InterPro" id="IPR001584">
    <property type="entry name" value="Integrase_cat-core"/>
</dbReference>
<dbReference type="AlphaFoldDB" id="K4LLU8"/>
<dbReference type="EMBL" id="CP003732">
    <property type="protein sequence ID" value="AFV13082.1"/>
    <property type="molecule type" value="Genomic_DNA"/>
</dbReference>
<reference evidence="2 3" key="1">
    <citation type="journal article" date="2012" name="BMC Genomics">
        <title>Genome-guided analysis of physiological and morphological traits of the fermentative acetate oxidizer Thermacetogenium phaeum.</title>
        <authorList>
            <person name="Oehler D."/>
            <person name="Poehlein A."/>
            <person name="Leimbach A."/>
            <person name="Muller N."/>
            <person name="Daniel R."/>
            <person name="Gottschalk G."/>
            <person name="Schink B."/>
        </authorList>
    </citation>
    <scope>NUCLEOTIDE SEQUENCE [LARGE SCALE GENOMIC DNA]</scope>
    <source>
        <strain evidence="3">ATCC BAA-254 / DSM 26808 / PB</strain>
    </source>
</reference>
<gene>
    <name evidence="2" type="ordered locus">Tph_c29200</name>
</gene>
<evidence type="ECO:0000313" key="3">
    <source>
        <dbReference type="Proteomes" id="UP000000467"/>
    </source>
</evidence>
<dbReference type="HOGENOM" id="CLU_2572764_0_0_9"/>
<keyword evidence="3" id="KW-1185">Reference proteome</keyword>
<dbReference type="Gene3D" id="3.30.420.10">
    <property type="entry name" value="Ribonuclease H-like superfamily/Ribonuclease H"/>
    <property type="match status" value="1"/>
</dbReference>
<sequence length="81" mass="9645">MAGEFSDEFIKMKSIHLDGGGEFYADFELACKEYWIKLFCLPTRSLKLNEVVERLNRTYREELCERYEGEANLGEVWRELK</sequence>
<organism evidence="2 3">
    <name type="scientific">Thermacetogenium phaeum (strain ATCC BAA-254 / DSM 26808 / PB)</name>
    <dbReference type="NCBI Taxonomy" id="1089553"/>
    <lineage>
        <taxon>Bacteria</taxon>
        <taxon>Bacillati</taxon>
        <taxon>Bacillota</taxon>
        <taxon>Clostridia</taxon>
        <taxon>Thermoanaerobacterales</taxon>
        <taxon>Thermoanaerobacteraceae</taxon>
        <taxon>Thermacetogenium</taxon>
    </lineage>
</organism>
<feature type="domain" description="Integrase catalytic" evidence="1">
    <location>
        <begin position="1"/>
        <end position="81"/>
    </location>
</feature>
<protein>
    <recommendedName>
        <fullName evidence="1">Integrase catalytic domain-containing protein</fullName>
    </recommendedName>
</protein>
<dbReference type="PROSITE" id="PS50994">
    <property type="entry name" value="INTEGRASE"/>
    <property type="match status" value="1"/>
</dbReference>
<accession>K4LLU8</accession>
<dbReference type="KEGG" id="tpz:Tph_c29200"/>
<evidence type="ECO:0000313" key="2">
    <source>
        <dbReference type="EMBL" id="AFV13082.1"/>
    </source>
</evidence>
<dbReference type="Proteomes" id="UP000000467">
    <property type="component" value="Chromosome"/>
</dbReference>
<name>K4LLU8_THEPS</name>
<dbReference type="GO" id="GO:0015074">
    <property type="term" value="P:DNA integration"/>
    <property type="evidence" value="ECO:0007669"/>
    <property type="project" value="InterPro"/>
</dbReference>
<proteinExistence type="predicted"/>
<dbReference type="SUPFAM" id="SSF53098">
    <property type="entry name" value="Ribonuclease H-like"/>
    <property type="match status" value="1"/>
</dbReference>
<dbReference type="eggNOG" id="COG2801">
    <property type="taxonomic scope" value="Bacteria"/>
</dbReference>
<evidence type="ECO:0000259" key="1">
    <source>
        <dbReference type="PROSITE" id="PS50994"/>
    </source>
</evidence>
<dbReference type="InterPro" id="IPR012337">
    <property type="entry name" value="RNaseH-like_sf"/>
</dbReference>